<evidence type="ECO:0000313" key="2">
    <source>
        <dbReference type="EMBL" id="KAJ8382778.1"/>
    </source>
</evidence>
<feature type="compositionally biased region" description="Gly residues" evidence="1">
    <location>
        <begin position="122"/>
        <end position="132"/>
    </location>
</feature>
<reference evidence="2" key="1">
    <citation type="journal article" date="2023" name="Science">
        <title>Genome structures resolve the early diversification of teleost fishes.</title>
        <authorList>
            <person name="Parey E."/>
            <person name="Louis A."/>
            <person name="Montfort J."/>
            <person name="Bouchez O."/>
            <person name="Roques C."/>
            <person name="Iampietro C."/>
            <person name="Lluch J."/>
            <person name="Castinel A."/>
            <person name="Donnadieu C."/>
            <person name="Desvignes T."/>
            <person name="Floi Bucao C."/>
            <person name="Jouanno E."/>
            <person name="Wen M."/>
            <person name="Mejri S."/>
            <person name="Dirks R."/>
            <person name="Jansen H."/>
            <person name="Henkel C."/>
            <person name="Chen W.J."/>
            <person name="Zahm M."/>
            <person name="Cabau C."/>
            <person name="Klopp C."/>
            <person name="Thompson A.W."/>
            <person name="Robinson-Rechavi M."/>
            <person name="Braasch I."/>
            <person name="Lecointre G."/>
            <person name="Bobe J."/>
            <person name="Postlethwait J.H."/>
            <person name="Berthelot C."/>
            <person name="Roest Crollius H."/>
            <person name="Guiguen Y."/>
        </authorList>
    </citation>
    <scope>NUCLEOTIDE SEQUENCE</scope>
    <source>
        <strain evidence="2">WJC10195</strain>
    </source>
</reference>
<comment type="caution">
    <text evidence="2">The sequence shown here is derived from an EMBL/GenBank/DDBJ whole genome shotgun (WGS) entry which is preliminary data.</text>
</comment>
<dbReference type="EMBL" id="JAINUF010000001">
    <property type="protein sequence ID" value="KAJ8382778.1"/>
    <property type="molecule type" value="Genomic_DNA"/>
</dbReference>
<gene>
    <name evidence="2" type="ORF">SKAU_G00035560</name>
</gene>
<proteinExistence type="predicted"/>
<sequence>MSLALNAQCRSGSLSASSGGEGTGRDAEQPFSRVSLSSNRFKPAKSVQIFFWSNADIAYFKHESASRRTRVWSEFDAVVSNLQKTERQIQSGTPEQRIRTLIQVGITCDCTVTEETELTSRSGGGAGEGDTGTGRSVPAPHNEAVVMEFDTDTMGKRRPEGTAPPPGPLLRSQLPDSPAPSLQTLGLH</sequence>
<evidence type="ECO:0000313" key="3">
    <source>
        <dbReference type="Proteomes" id="UP001152622"/>
    </source>
</evidence>
<organism evidence="2 3">
    <name type="scientific">Synaphobranchus kaupii</name>
    <name type="common">Kaup's arrowtooth eel</name>
    <dbReference type="NCBI Taxonomy" id="118154"/>
    <lineage>
        <taxon>Eukaryota</taxon>
        <taxon>Metazoa</taxon>
        <taxon>Chordata</taxon>
        <taxon>Craniata</taxon>
        <taxon>Vertebrata</taxon>
        <taxon>Euteleostomi</taxon>
        <taxon>Actinopterygii</taxon>
        <taxon>Neopterygii</taxon>
        <taxon>Teleostei</taxon>
        <taxon>Anguilliformes</taxon>
        <taxon>Synaphobranchidae</taxon>
        <taxon>Synaphobranchus</taxon>
    </lineage>
</organism>
<keyword evidence="3" id="KW-1185">Reference proteome</keyword>
<evidence type="ECO:0000256" key="1">
    <source>
        <dbReference type="SAM" id="MobiDB-lite"/>
    </source>
</evidence>
<feature type="region of interest" description="Disordered" evidence="1">
    <location>
        <begin position="1"/>
        <end position="31"/>
    </location>
</feature>
<protein>
    <submittedName>
        <fullName evidence="2">Uncharacterized protein</fullName>
    </submittedName>
</protein>
<name>A0A9Q1GFP6_SYNKA</name>
<feature type="region of interest" description="Disordered" evidence="1">
    <location>
        <begin position="115"/>
        <end position="188"/>
    </location>
</feature>
<dbReference type="Proteomes" id="UP001152622">
    <property type="component" value="Chromosome 1"/>
</dbReference>
<accession>A0A9Q1GFP6</accession>
<dbReference type="AlphaFoldDB" id="A0A9Q1GFP6"/>